<evidence type="ECO:0000259" key="1">
    <source>
        <dbReference type="PROSITE" id="PS51819"/>
    </source>
</evidence>
<dbReference type="Gene3D" id="3.10.180.10">
    <property type="entry name" value="2,3-Dihydroxybiphenyl 1,2-Dioxygenase, domain 1"/>
    <property type="match status" value="1"/>
</dbReference>
<gene>
    <name evidence="2" type="ORF">KL86SPO_31172</name>
</gene>
<dbReference type="AlphaFoldDB" id="A0A212LTY2"/>
<dbReference type="Pfam" id="PF00903">
    <property type="entry name" value="Glyoxalase"/>
    <property type="match status" value="1"/>
</dbReference>
<keyword evidence="2" id="KW-0223">Dioxygenase</keyword>
<dbReference type="RefSeq" id="WP_288184146.1">
    <property type="nucleotide sequence ID" value="NZ_LT608335.1"/>
</dbReference>
<dbReference type="InterPro" id="IPR004360">
    <property type="entry name" value="Glyas_Fos-R_dOase_dom"/>
</dbReference>
<dbReference type="SUPFAM" id="SSF54593">
    <property type="entry name" value="Glyoxalase/Bleomycin resistance protein/Dihydroxybiphenyl dioxygenase"/>
    <property type="match status" value="1"/>
</dbReference>
<dbReference type="InterPro" id="IPR029068">
    <property type="entry name" value="Glyas_Bleomycin-R_OHBP_Dase"/>
</dbReference>
<dbReference type="InterPro" id="IPR037523">
    <property type="entry name" value="VOC_core"/>
</dbReference>
<accession>A0A212LTY2</accession>
<sequence>MLFTDITLITEDVLNLVDFYEELFGISIEKNDVHTQFEIGSLKITLYSKRAAESNMGFDFKQYNGTGKMTIGFNLDEIDNEVLKLKGLGVEFVAGPKTYPWGAKSVHFRDPDGNIICFRCWPKV</sequence>
<proteinExistence type="predicted"/>
<protein>
    <submittedName>
        <fullName evidence="2">Putative Glyoxalase/bleomycin resistance protein/dioxygenase</fullName>
    </submittedName>
</protein>
<feature type="domain" description="VOC" evidence="1">
    <location>
        <begin position="2"/>
        <end position="121"/>
    </location>
</feature>
<reference evidence="2" key="1">
    <citation type="submission" date="2016-08" db="EMBL/GenBank/DDBJ databases">
        <authorList>
            <person name="Seilhamer J.J."/>
        </authorList>
    </citation>
    <scope>NUCLEOTIDE SEQUENCE</scope>
    <source>
        <strain evidence="2">86</strain>
    </source>
</reference>
<organism evidence="2">
    <name type="scientific">uncultured Sporomusa sp</name>
    <dbReference type="NCBI Taxonomy" id="307249"/>
    <lineage>
        <taxon>Bacteria</taxon>
        <taxon>Bacillati</taxon>
        <taxon>Bacillota</taxon>
        <taxon>Negativicutes</taxon>
        <taxon>Selenomonadales</taxon>
        <taxon>Sporomusaceae</taxon>
        <taxon>Sporomusa</taxon>
        <taxon>environmental samples</taxon>
    </lineage>
</organism>
<dbReference type="GO" id="GO:0051213">
    <property type="term" value="F:dioxygenase activity"/>
    <property type="evidence" value="ECO:0007669"/>
    <property type="project" value="UniProtKB-KW"/>
</dbReference>
<name>A0A212LTY2_9FIRM</name>
<dbReference type="EMBL" id="FMJE01000003">
    <property type="protein sequence ID" value="SCM80993.1"/>
    <property type="molecule type" value="Genomic_DNA"/>
</dbReference>
<evidence type="ECO:0000313" key="2">
    <source>
        <dbReference type="EMBL" id="SCM80993.1"/>
    </source>
</evidence>
<keyword evidence="2" id="KW-0560">Oxidoreductase</keyword>
<dbReference type="PROSITE" id="PS51819">
    <property type="entry name" value="VOC"/>
    <property type="match status" value="1"/>
</dbReference>